<proteinExistence type="inferred from homology"/>
<reference evidence="5" key="3">
    <citation type="journal article" date="2017" name="Nature">
        <title>Genome sequence of the progenitor of the wheat D genome Aegilops tauschii.</title>
        <authorList>
            <person name="Luo M.C."/>
            <person name="Gu Y.Q."/>
            <person name="Puiu D."/>
            <person name="Wang H."/>
            <person name="Twardziok S.O."/>
            <person name="Deal K.R."/>
            <person name="Huo N."/>
            <person name="Zhu T."/>
            <person name="Wang L."/>
            <person name="Wang Y."/>
            <person name="McGuire P.E."/>
            <person name="Liu S."/>
            <person name="Long H."/>
            <person name="Ramasamy R.K."/>
            <person name="Rodriguez J.C."/>
            <person name="Van S.L."/>
            <person name="Yuan L."/>
            <person name="Wang Z."/>
            <person name="Xia Z."/>
            <person name="Xiao L."/>
            <person name="Anderson O.D."/>
            <person name="Ouyang S."/>
            <person name="Liang Y."/>
            <person name="Zimin A.V."/>
            <person name="Pertea G."/>
            <person name="Qi P."/>
            <person name="Bennetzen J.L."/>
            <person name="Dai X."/>
            <person name="Dawson M.W."/>
            <person name="Muller H.G."/>
            <person name="Kugler K."/>
            <person name="Rivarola-Duarte L."/>
            <person name="Spannagl M."/>
            <person name="Mayer K.F.X."/>
            <person name="Lu F.H."/>
            <person name="Bevan M.W."/>
            <person name="Leroy P."/>
            <person name="Li P."/>
            <person name="You F.M."/>
            <person name="Sun Q."/>
            <person name="Liu Z."/>
            <person name="Lyons E."/>
            <person name="Wicker T."/>
            <person name="Salzberg S.L."/>
            <person name="Devos K.M."/>
            <person name="Dvorak J."/>
        </authorList>
    </citation>
    <scope>NUCLEOTIDE SEQUENCE [LARGE SCALE GENOMIC DNA]</scope>
    <source>
        <strain evidence="5">cv. AL8/78</strain>
    </source>
</reference>
<dbReference type="AlphaFoldDB" id="A0A452ZWF8"/>
<dbReference type="InterPro" id="IPR015894">
    <property type="entry name" value="Guanylate-bd_N"/>
</dbReference>
<reference evidence="5" key="5">
    <citation type="journal article" date="2021" name="G3 (Bethesda)">
        <title>Aegilops tauschii genome assembly Aet v5.0 features greater sequence contiguity and improved annotation.</title>
        <authorList>
            <person name="Wang L."/>
            <person name="Zhu T."/>
            <person name="Rodriguez J.C."/>
            <person name="Deal K.R."/>
            <person name="Dubcovsky J."/>
            <person name="McGuire P.E."/>
            <person name="Lux T."/>
            <person name="Spannagl M."/>
            <person name="Mayer K.F.X."/>
            <person name="Baldrich P."/>
            <person name="Meyers B.C."/>
            <person name="Huo N."/>
            <person name="Gu Y.Q."/>
            <person name="Zhou H."/>
            <person name="Devos K.M."/>
            <person name="Bennetzen J.L."/>
            <person name="Unver T."/>
            <person name="Budak H."/>
            <person name="Gulick P.J."/>
            <person name="Galiba G."/>
            <person name="Kalapos B."/>
            <person name="Nelson D.R."/>
            <person name="Li P."/>
            <person name="You F.M."/>
            <person name="Luo M.C."/>
            <person name="Dvorak J."/>
        </authorList>
    </citation>
    <scope>NUCLEOTIDE SEQUENCE [LARGE SCALE GENOMIC DNA]</scope>
    <source>
        <strain evidence="5">cv. AL8/78</strain>
    </source>
</reference>
<reference evidence="6" key="1">
    <citation type="journal article" date="2014" name="Science">
        <title>Ancient hybridizations among the ancestral genomes of bread wheat.</title>
        <authorList>
            <consortium name="International Wheat Genome Sequencing Consortium,"/>
            <person name="Marcussen T."/>
            <person name="Sandve S.R."/>
            <person name="Heier L."/>
            <person name="Spannagl M."/>
            <person name="Pfeifer M."/>
            <person name="Jakobsen K.S."/>
            <person name="Wulff B.B."/>
            <person name="Steuernagel B."/>
            <person name="Mayer K.F."/>
            <person name="Olsen O.A."/>
        </authorList>
    </citation>
    <scope>NUCLEOTIDE SEQUENCE [LARGE SCALE GENOMIC DNA]</scope>
    <source>
        <strain evidence="6">cv. AL8/78</strain>
    </source>
</reference>
<keyword evidence="1" id="KW-0547">Nucleotide-binding</keyword>
<name>A0A452ZWF8_AEGTS</name>
<dbReference type="Gramene" id="AET1Gv20949700.5">
    <property type="protein sequence ID" value="AET1Gv20949700.5"/>
    <property type="gene ID" value="AET1Gv20949700"/>
</dbReference>
<comment type="similarity">
    <text evidence="3">Belongs to the TRAFAC class dynamin-like GTPase superfamily. GB1/RHD3 GTPase family.</text>
</comment>
<dbReference type="InterPro" id="IPR027417">
    <property type="entry name" value="P-loop_NTPase"/>
</dbReference>
<accession>A0A452ZWF8</accession>
<dbReference type="InterPro" id="IPR030386">
    <property type="entry name" value="G_GB1_RHD3_dom"/>
</dbReference>
<sequence>DGSPLTASGGAMLQRLGLRGSPSAAAGDAAAASPASSPAAPAAAGGLGRPLRLVYCDDKGKFVMDPEAVAALQLVKGPVGVVSVCGRARQGKSFVLNQLLGRSSGFQVASTHKPCTKGLWMWSAPLKRTGLDGTEYNLVLLDTEGIDAYDQTGTYSIQIFSLAVLLSSMFIYNQV</sequence>
<evidence type="ECO:0000256" key="3">
    <source>
        <dbReference type="PROSITE-ProRule" id="PRU01052"/>
    </source>
</evidence>
<evidence type="ECO:0000259" key="4">
    <source>
        <dbReference type="PROSITE" id="PS51715"/>
    </source>
</evidence>
<dbReference type="Proteomes" id="UP000015105">
    <property type="component" value="Chromosome 1D"/>
</dbReference>
<dbReference type="GO" id="GO:0005525">
    <property type="term" value="F:GTP binding"/>
    <property type="evidence" value="ECO:0007669"/>
    <property type="project" value="UniProtKB-KW"/>
</dbReference>
<reference evidence="5" key="4">
    <citation type="submission" date="2019-03" db="UniProtKB">
        <authorList>
            <consortium name="EnsemblPlants"/>
        </authorList>
    </citation>
    <scope>IDENTIFICATION</scope>
</reference>
<keyword evidence="6" id="KW-1185">Reference proteome</keyword>
<evidence type="ECO:0000256" key="1">
    <source>
        <dbReference type="ARBA" id="ARBA00022741"/>
    </source>
</evidence>
<dbReference type="PROSITE" id="PS51715">
    <property type="entry name" value="G_GB1_RHD3"/>
    <property type="match status" value="1"/>
</dbReference>
<evidence type="ECO:0000313" key="6">
    <source>
        <dbReference type="Proteomes" id="UP000015105"/>
    </source>
</evidence>
<protein>
    <recommendedName>
        <fullName evidence="4">GB1/RHD3-type G domain-containing protein</fullName>
    </recommendedName>
</protein>
<dbReference type="EnsemblPlants" id="AET1Gv20949700.5">
    <property type="protein sequence ID" value="AET1Gv20949700.5"/>
    <property type="gene ID" value="AET1Gv20949700"/>
</dbReference>
<feature type="domain" description="GB1/RHD3-type G" evidence="4">
    <location>
        <begin position="76"/>
        <end position="175"/>
    </location>
</feature>
<evidence type="ECO:0000313" key="5">
    <source>
        <dbReference type="EnsemblPlants" id="AET1Gv20949700.5"/>
    </source>
</evidence>
<dbReference type="Gene3D" id="3.40.50.300">
    <property type="entry name" value="P-loop containing nucleotide triphosphate hydrolases"/>
    <property type="match status" value="1"/>
</dbReference>
<keyword evidence="2" id="KW-0342">GTP-binding</keyword>
<organism evidence="5 6">
    <name type="scientific">Aegilops tauschii subsp. strangulata</name>
    <name type="common">Goatgrass</name>
    <dbReference type="NCBI Taxonomy" id="200361"/>
    <lineage>
        <taxon>Eukaryota</taxon>
        <taxon>Viridiplantae</taxon>
        <taxon>Streptophyta</taxon>
        <taxon>Embryophyta</taxon>
        <taxon>Tracheophyta</taxon>
        <taxon>Spermatophyta</taxon>
        <taxon>Magnoliopsida</taxon>
        <taxon>Liliopsida</taxon>
        <taxon>Poales</taxon>
        <taxon>Poaceae</taxon>
        <taxon>BOP clade</taxon>
        <taxon>Pooideae</taxon>
        <taxon>Triticodae</taxon>
        <taxon>Triticeae</taxon>
        <taxon>Triticinae</taxon>
        <taxon>Aegilops</taxon>
    </lineage>
</organism>
<dbReference type="Pfam" id="PF02263">
    <property type="entry name" value="GBP"/>
    <property type="match status" value="1"/>
</dbReference>
<reference evidence="6" key="2">
    <citation type="journal article" date="2017" name="Nat. Plants">
        <title>The Aegilops tauschii genome reveals multiple impacts of transposons.</title>
        <authorList>
            <person name="Zhao G."/>
            <person name="Zou C."/>
            <person name="Li K."/>
            <person name="Wang K."/>
            <person name="Li T."/>
            <person name="Gao L."/>
            <person name="Zhang X."/>
            <person name="Wang H."/>
            <person name="Yang Z."/>
            <person name="Liu X."/>
            <person name="Jiang W."/>
            <person name="Mao L."/>
            <person name="Kong X."/>
            <person name="Jiao Y."/>
            <person name="Jia J."/>
        </authorList>
    </citation>
    <scope>NUCLEOTIDE SEQUENCE [LARGE SCALE GENOMIC DNA]</scope>
    <source>
        <strain evidence="6">cv. AL8/78</strain>
    </source>
</reference>
<dbReference type="PANTHER" id="PTHR10751">
    <property type="entry name" value="GUANYLATE BINDING PROTEIN"/>
    <property type="match status" value="1"/>
</dbReference>
<dbReference type="GO" id="GO:0003924">
    <property type="term" value="F:GTPase activity"/>
    <property type="evidence" value="ECO:0007669"/>
    <property type="project" value="InterPro"/>
</dbReference>
<evidence type="ECO:0000256" key="2">
    <source>
        <dbReference type="ARBA" id="ARBA00023134"/>
    </source>
</evidence>
<dbReference type="SUPFAM" id="SSF52540">
    <property type="entry name" value="P-loop containing nucleoside triphosphate hydrolases"/>
    <property type="match status" value="1"/>
</dbReference>